<organism evidence="4 5">
    <name type="scientific">Streptococcus pneumoniae</name>
    <dbReference type="NCBI Taxonomy" id="1313"/>
    <lineage>
        <taxon>Bacteria</taxon>
        <taxon>Bacillati</taxon>
        <taxon>Bacillota</taxon>
        <taxon>Bacilli</taxon>
        <taxon>Lactobacillales</taxon>
        <taxon>Streptococcaceae</taxon>
        <taxon>Streptococcus</taxon>
    </lineage>
</organism>
<dbReference type="Proteomes" id="UP000476212">
    <property type="component" value="Unassembled WGS sequence"/>
</dbReference>
<evidence type="ECO:0000259" key="3">
    <source>
        <dbReference type="PROSITE" id="PS51109"/>
    </source>
</evidence>
<feature type="domain" description="G5" evidence="3">
    <location>
        <begin position="1"/>
        <end position="65"/>
    </location>
</feature>
<accession>A0A6G2DPW7</accession>
<dbReference type="Gene3D" id="2.20.230.10">
    <property type="entry name" value="Resuscitation-promoting factor rpfb"/>
    <property type="match status" value="1"/>
</dbReference>
<dbReference type="RefSeq" id="WP_196302948.1">
    <property type="nucleotide sequence ID" value="NZ_WNIB01000730.1"/>
</dbReference>
<comment type="caution">
    <text evidence="4">The sequence shown here is derived from an EMBL/GenBank/DDBJ whole genome shotgun (WGS) entry which is preliminary data.</text>
</comment>
<dbReference type="InterPro" id="IPR011098">
    <property type="entry name" value="G5_dom"/>
</dbReference>
<proteinExistence type="predicted"/>
<protein>
    <recommendedName>
        <fullName evidence="3">G5 domain-containing protein</fullName>
    </recommendedName>
</protein>
<evidence type="ECO:0000313" key="5">
    <source>
        <dbReference type="Proteomes" id="UP000476212"/>
    </source>
</evidence>
<evidence type="ECO:0000256" key="1">
    <source>
        <dbReference type="ARBA" id="ARBA00022729"/>
    </source>
</evidence>
<evidence type="ECO:0000313" key="4">
    <source>
        <dbReference type="EMBL" id="MTV91583.1"/>
    </source>
</evidence>
<dbReference type="AlphaFoldDB" id="A0A6G2DPW7"/>
<evidence type="ECO:0000256" key="2">
    <source>
        <dbReference type="SAM" id="MobiDB-lite"/>
    </source>
</evidence>
<feature type="non-terminal residue" evidence="4">
    <location>
        <position position="90"/>
    </location>
</feature>
<dbReference type="PROSITE" id="PS51109">
    <property type="entry name" value="G5"/>
    <property type="match status" value="1"/>
</dbReference>
<dbReference type="Pfam" id="PF07501">
    <property type="entry name" value="G5"/>
    <property type="match status" value="1"/>
</dbReference>
<feature type="region of interest" description="Disordered" evidence="2">
    <location>
        <begin position="1"/>
        <end position="23"/>
    </location>
</feature>
<reference evidence="4 5" key="1">
    <citation type="submission" date="2019-11" db="EMBL/GenBank/DDBJ databases">
        <title>Growth characteristics of pneumococcus vary with the chemical composition of the capsule and with environmental conditions.</title>
        <authorList>
            <person name="Tothpal A."/>
            <person name="Desobry K."/>
            <person name="Joshi S."/>
            <person name="Wyllie A.L."/>
            <person name="Weinberger D.M."/>
        </authorList>
    </citation>
    <scope>NUCLEOTIDE SEQUENCE [LARGE SCALE GENOMIC DNA]</scope>
    <source>
        <strain evidence="5">pnumococcus15C</strain>
    </source>
</reference>
<keyword evidence="1" id="KW-0732">Signal</keyword>
<dbReference type="EMBL" id="WNIB01000730">
    <property type="protein sequence ID" value="MTV91583.1"/>
    <property type="molecule type" value="Genomic_DNA"/>
</dbReference>
<feature type="compositionally biased region" description="Basic and acidic residues" evidence="2">
    <location>
        <begin position="9"/>
        <end position="18"/>
    </location>
</feature>
<sequence>GEQFVADESLDKGVKEVRNQGQDEETTTIRVYKVNAQTGDLTEPEVSTKVAKEMQAKITAVGTKPTVQSQEIPFKTVYKASPDLSYNVQQ</sequence>
<name>A0A6G2DPW7_STREE</name>
<gene>
    <name evidence="4" type="ORF">GM544_14360</name>
</gene>
<feature type="non-terminal residue" evidence="4">
    <location>
        <position position="1"/>
    </location>
</feature>